<evidence type="ECO:0000313" key="2">
    <source>
        <dbReference type="EMBL" id="KOF65748.1"/>
    </source>
</evidence>
<dbReference type="AlphaFoldDB" id="A0A0L8FM80"/>
<gene>
    <name evidence="2" type="ORF">OCBIM_22014488mg</name>
</gene>
<protein>
    <submittedName>
        <fullName evidence="2">Uncharacterized protein</fullName>
    </submittedName>
</protein>
<organism evidence="2">
    <name type="scientific">Octopus bimaculoides</name>
    <name type="common">California two-spotted octopus</name>
    <dbReference type="NCBI Taxonomy" id="37653"/>
    <lineage>
        <taxon>Eukaryota</taxon>
        <taxon>Metazoa</taxon>
        <taxon>Spiralia</taxon>
        <taxon>Lophotrochozoa</taxon>
        <taxon>Mollusca</taxon>
        <taxon>Cephalopoda</taxon>
        <taxon>Coleoidea</taxon>
        <taxon>Octopodiformes</taxon>
        <taxon>Octopoda</taxon>
        <taxon>Incirrata</taxon>
        <taxon>Octopodidae</taxon>
        <taxon>Octopus</taxon>
    </lineage>
</organism>
<feature type="compositionally biased region" description="Basic and acidic residues" evidence="1">
    <location>
        <begin position="20"/>
        <end position="32"/>
    </location>
</feature>
<feature type="region of interest" description="Disordered" evidence="1">
    <location>
        <begin position="18"/>
        <end position="50"/>
    </location>
</feature>
<evidence type="ECO:0000256" key="1">
    <source>
        <dbReference type="SAM" id="MobiDB-lite"/>
    </source>
</evidence>
<name>A0A0L8FM80_OCTBM</name>
<reference evidence="2" key="1">
    <citation type="submission" date="2015-07" db="EMBL/GenBank/DDBJ databases">
        <title>MeaNS - Measles Nucleotide Surveillance Program.</title>
        <authorList>
            <person name="Tran T."/>
            <person name="Druce J."/>
        </authorList>
    </citation>
    <scope>NUCLEOTIDE SEQUENCE</scope>
    <source>
        <strain evidence="2">UCB-OBI-ISO-001</strain>
        <tissue evidence="2">Gonad</tissue>
    </source>
</reference>
<sequence length="50" mass="5694">MFFSFSKTETKWFAEVPDGTESKTAGRKETIVHGENFVDGNDNEIQQINL</sequence>
<proteinExistence type="predicted"/>
<accession>A0A0L8FM80</accession>
<dbReference type="EMBL" id="KQ428965">
    <property type="protein sequence ID" value="KOF65748.1"/>
    <property type="molecule type" value="Genomic_DNA"/>
</dbReference>